<name>A0A6G1KVL0_9PEZI</name>
<gene>
    <name evidence="1" type="ORF">EJ03DRAFT_27716</name>
</gene>
<proteinExistence type="predicted"/>
<dbReference type="Proteomes" id="UP000799436">
    <property type="component" value="Unassembled WGS sequence"/>
</dbReference>
<dbReference type="AlphaFoldDB" id="A0A6G1KVL0"/>
<reference evidence="1" key="1">
    <citation type="journal article" date="2020" name="Stud. Mycol.">
        <title>101 Dothideomycetes genomes: a test case for predicting lifestyles and emergence of pathogens.</title>
        <authorList>
            <person name="Haridas S."/>
            <person name="Albert R."/>
            <person name="Binder M."/>
            <person name="Bloem J."/>
            <person name="Labutti K."/>
            <person name="Salamov A."/>
            <person name="Andreopoulos B."/>
            <person name="Baker S."/>
            <person name="Barry K."/>
            <person name="Bills G."/>
            <person name="Bluhm B."/>
            <person name="Cannon C."/>
            <person name="Castanera R."/>
            <person name="Culley D."/>
            <person name="Daum C."/>
            <person name="Ezra D."/>
            <person name="Gonzalez J."/>
            <person name="Henrissat B."/>
            <person name="Kuo A."/>
            <person name="Liang C."/>
            <person name="Lipzen A."/>
            <person name="Lutzoni F."/>
            <person name="Magnuson J."/>
            <person name="Mondo S."/>
            <person name="Nolan M."/>
            <person name="Ohm R."/>
            <person name="Pangilinan J."/>
            <person name="Park H.-J."/>
            <person name="Ramirez L."/>
            <person name="Alfaro M."/>
            <person name="Sun H."/>
            <person name="Tritt A."/>
            <person name="Yoshinaga Y."/>
            <person name="Zwiers L.-H."/>
            <person name="Turgeon B."/>
            <person name="Goodwin S."/>
            <person name="Spatafora J."/>
            <person name="Crous P."/>
            <person name="Grigoriev I."/>
        </authorList>
    </citation>
    <scope>NUCLEOTIDE SEQUENCE</scope>
    <source>
        <strain evidence="1">CBS 116005</strain>
    </source>
</reference>
<evidence type="ECO:0000313" key="1">
    <source>
        <dbReference type="EMBL" id="KAF2764450.1"/>
    </source>
</evidence>
<keyword evidence="2" id="KW-1185">Reference proteome</keyword>
<protein>
    <submittedName>
        <fullName evidence="1">Uncharacterized protein</fullName>
    </submittedName>
</protein>
<evidence type="ECO:0000313" key="2">
    <source>
        <dbReference type="Proteomes" id="UP000799436"/>
    </source>
</evidence>
<accession>A0A6G1KVL0</accession>
<organism evidence="1 2">
    <name type="scientific">Teratosphaeria nubilosa</name>
    <dbReference type="NCBI Taxonomy" id="161662"/>
    <lineage>
        <taxon>Eukaryota</taxon>
        <taxon>Fungi</taxon>
        <taxon>Dikarya</taxon>
        <taxon>Ascomycota</taxon>
        <taxon>Pezizomycotina</taxon>
        <taxon>Dothideomycetes</taxon>
        <taxon>Dothideomycetidae</taxon>
        <taxon>Mycosphaerellales</taxon>
        <taxon>Teratosphaeriaceae</taxon>
        <taxon>Teratosphaeria</taxon>
    </lineage>
</organism>
<sequence>MTFRAMVAAYRISFFCSCDNTGELKGRIRGETSRQTTERMVEERGLRFSRRCFRSRQWWCVALVSFFCFCDNIGEALRCVQ</sequence>
<dbReference type="EMBL" id="ML995922">
    <property type="protein sequence ID" value="KAF2764450.1"/>
    <property type="molecule type" value="Genomic_DNA"/>
</dbReference>